<dbReference type="Gene3D" id="2.40.160.50">
    <property type="entry name" value="membrane protein fhac: a member of the omp85/tpsb transporter family"/>
    <property type="match status" value="1"/>
</dbReference>
<dbReference type="Gene3D" id="3.60.21.10">
    <property type="match status" value="1"/>
</dbReference>
<gene>
    <name evidence="5" type="ORF">H4075_06870</name>
</gene>
<feature type="signal peptide" evidence="3">
    <location>
        <begin position="1"/>
        <end position="22"/>
    </location>
</feature>
<dbReference type="GO" id="GO:0016787">
    <property type="term" value="F:hydrolase activity"/>
    <property type="evidence" value="ECO:0007669"/>
    <property type="project" value="UniProtKB-KW"/>
</dbReference>
<dbReference type="RefSeq" id="WP_182805370.1">
    <property type="nucleotide sequence ID" value="NZ_CP060007.1"/>
</dbReference>
<keyword evidence="1 3" id="KW-0732">Signal</keyword>
<name>A0A7G5XKA5_9BACT</name>
<dbReference type="InterPro" id="IPR029052">
    <property type="entry name" value="Metallo-depent_PP-like"/>
</dbReference>
<dbReference type="SUPFAM" id="SSF56300">
    <property type="entry name" value="Metallo-dependent phosphatases"/>
    <property type="match status" value="1"/>
</dbReference>
<evidence type="ECO:0000256" key="2">
    <source>
        <dbReference type="ARBA" id="ARBA00022801"/>
    </source>
</evidence>
<evidence type="ECO:0000256" key="1">
    <source>
        <dbReference type="ARBA" id="ARBA00022729"/>
    </source>
</evidence>
<dbReference type="Proteomes" id="UP000515344">
    <property type="component" value="Chromosome"/>
</dbReference>
<dbReference type="AlphaFoldDB" id="A0A7G5XKA5"/>
<dbReference type="InterPro" id="IPR051558">
    <property type="entry name" value="Metallophosphoesterase_PAP"/>
</dbReference>
<reference evidence="6" key="1">
    <citation type="submission" date="2020-08" db="EMBL/GenBank/DDBJ databases">
        <title>Lacibacter sp. S13-6-6 genome sequencing.</title>
        <authorList>
            <person name="Jin L."/>
        </authorList>
    </citation>
    <scope>NUCLEOTIDE SEQUENCE [LARGE SCALE GENOMIC DNA]</scope>
    <source>
        <strain evidence="6">S13-6-6</strain>
    </source>
</reference>
<dbReference type="KEGG" id="lacs:H4075_06870"/>
<evidence type="ECO:0000313" key="5">
    <source>
        <dbReference type="EMBL" id="QNA45908.1"/>
    </source>
</evidence>
<sequence length="1263" mass="143600">MKNSFFFLLFLPALLLCSCASLKPQYSSDAKGWNSDSAVTDKPIIHTMYLIGDAGNSSPDEPAPVLSYLRKQLENEGANSSVVFLGDNIYEYGMPPVTDSSKMVLSKYRINLQLETLDHFKGQPVFIPGNHDWRGWGLKGLKRQENYIEKYLNTRRGKTNKDEWENYFIPDDGCSGVSVVELDGDVVLLVIDSEWWLREWDNEPGMNDGCEVKNRAAFRFSFENMLRKYRNKNVVVAMHHPIYTYGAHGGHFTARQHLFPLTDLNKKLVIPLPVIGTLSVLYRSTIGSTQDVANNKYKELKAAVLQSAKKNGHFIFASGHEHSLQFIESDGQSFVVSGSGSKSGPVLLGKGSQFASGGRGFSTITFYEGGEVQVRFWEVNNDGTNASLVFQKKLKENPVHTEAIPDSAVVKYKMLEDTVYKKIIQKKVENVKGFHKLMLGVHHRELYQPTYPFPVFDLNTFSGGVVPTKLGGGNQTNSLRLRDATGKEYVLRAMDKDVSRFLPYPFNKITAAKFLVEDNFFSTHPFAPLAIPGLADAINVYHTNPKLYYVPVQPALGTYNSVFGNAISLVEERPAGKNWKSDGQSFGHPEKIINTSELLEKLLDNNKHKVDARWFLRTRMLDFLVGDWDRHDDQWTWAVFDQNDGTKLYRPIPRDRDQAFSKYDGLVVRLARFTVPFMRQLQVYDAHIYNYKWNTWSARLVDRSFLTELDWSQWEEQVNYIQKHLTDSVITAAFNMWPDKVKELSADHLIASIKTRRNDLMTIAKAHYKFINKSVDVVGTEERERFVVERLDDLHTKVSSFEISKSGEIKHLNYQRVFKNNVTDVINIYGNGDDDEFIVTGNVKKSIKVRLIGGMGKDVFIDSSFGSGGGKKTWLYDDLTMNTVKGGNFTKDKRTSLYKFNIYDRRSFASEYNILSPLPLLGANPDDGLLIGAGFNAIRHGFKKEPYASQHRIGVSFAFATKAFKLNYTGDFISAFRKLDFYLDAHYKGPSFSFNYAGLGNNSKRPIDDPSYYRVRQSELFVYPAIKKRIGVKSFIALGPFFSTSKIQQTEGRYITSGTTDLPVDIFDNKYYGGGKFLFNFSSVDNSINPHLGIKFYSSFIYTNNLRNKKEFSTCLTSFTFYKLIEKKENIVVASQIGLGINIGDGFEFFQMPTIGGNQGLRGFRTERFYGKSSYWHSTDLRIRFGSNYNKTLPFTIGMFGSFDYGRVWLNDELAESNRWHYNYGGGFWLAPVDLLIFSLGAFVPGGNTNEKRLIILRMGFGF</sequence>
<accession>A0A7G5XKA5</accession>
<evidence type="ECO:0000259" key="4">
    <source>
        <dbReference type="Pfam" id="PF00149"/>
    </source>
</evidence>
<dbReference type="PANTHER" id="PTHR10161">
    <property type="entry name" value="TARTRATE-RESISTANT ACID PHOSPHATASE TYPE 5"/>
    <property type="match status" value="1"/>
</dbReference>
<dbReference type="InterPro" id="IPR004843">
    <property type="entry name" value="Calcineurin-like_PHP"/>
</dbReference>
<feature type="domain" description="Calcineurin-like phosphoesterase" evidence="4">
    <location>
        <begin position="66"/>
        <end position="251"/>
    </location>
</feature>
<organism evidence="5 6">
    <name type="scientific">Lacibacter sediminis</name>
    <dbReference type="NCBI Taxonomy" id="2760713"/>
    <lineage>
        <taxon>Bacteria</taxon>
        <taxon>Pseudomonadati</taxon>
        <taxon>Bacteroidota</taxon>
        <taxon>Chitinophagia</taxon>
        <taxon>Chitinophagales</taxon>
        <taxon>Chitinophagaceae</taxon>
        <taxon>Lacibacter</taxon>
    </lineage>
</organism>
<protein>
    <submittedName>
        <fullName evidence="5">Metallophosphoesterase</fullName>
    </submittedName>
</protein>
<dbReference type="PANTHER" id="PTHR10161:SF14">
    <property type="entry name" value="TARTRATE-RESISTANT ACID PHOSPHATASE TYPE 5"/>
    <property type="match status" value="1"/>
</dbReference>
<keyword evidence="6" id="KW-1185">Reference proteome</keyword>
<dbReference type="Pfam" id="PF00149">
    <property type="entry name" value="Metallophos"/>
    <property type="match status" value="1"/>
</dbReference>
<evidence type="ECO:0000313" key="6">
    <source>
        <dbReference type="Proteomes" id="UP000515344"/>
    </source>
</evidence>
<dbReference type="PROSITE" id="PS51257">
    <property type="entry name" value="PROKAR_LIPOPROTEIN"/>
    <property type="match status" value="1"/>
</dbReference>
<keyword evidence="2" id="KW-0378">Hydrolase</keyword>
<dbReference type="EMBL" id="CP060007">
    <property type="protein sequence ID" value="QNA45908.1"/>
    <property type="molecule type" value="Genomic_DNA"/>
</dbReference>
<feature type="chain" id="PRO_5028860298" evidence="3">
    <location>
        <begin position="23"/>
        <end position="1263"/>
    </location>
</feature>
<evidence type="ECO:0000256" key="3">
    <source>
        <dbReference type="SAM" id="SignalP"/>
    </source>
</evidence>
<proteinExistence type="predicted"/>